<evidence type="ECO:0000313" key="2">
    <source>
        <dbReference type="EMBL" id="MDR7193334.1"/>
    </source>
</evidence>
<accession>A0ABU1XX39</accession>
<evidence type="ECO:0000313" key="3">
    <source>
        <dbReference type="Proteomes" id="UP001256588"/>
    </source>
</evidence>
<protein>
    <submittedName>
        <fullName evidence="2">Uncharacterized protein</fullName>
    </submittedName>
</protein>
<feature type="compositionally biased region" description="Pro residues" evidence="1">
    <location>
        <begin position="1"/>
        <end position="12"/>
    </location>
</feature>
<feature type="region of interest" description="Disordered" evidence="1">
    <location>
        <begin position="1"/>
        <end position="47"/>
    </location>
</feature>
<evidence type="ECO:0000256" key="1">
    <source>
        <dbReference type="SAM" id="MobiDB-lite"/>
    </source>
</evidence>
<proteinExistence type="predicted"/>
<name>A0ABU1XX39_9GAMM</name>
<dbReference type="EMBL" id="JAVDWO010000007">
    <property type="protein sequence ID" value="MDR7193334.1"/>
    <property type="molecule type" value="Genomic_DNA"/>
</dbReference>
<gene>
    <name evidence="2" type="ORF">J2W68_002068</name>
</gene>
<comment type="caution">
    <text evidence="2">The sequence shown here is derived from an EMBL/GenBank/DDBJ whole genome shotgun (WGS) entry which is preliminary data.</text>
</comment>
<organism evidence="2 3">
    <name type="scientific">Luteimonas terrae</name>
    <dbReference type="NCBI Taxonomy" id="1530191"/>
    <lineage>
        <taxon>Bacteria</taxon>
        <taxon>Pseudomonadati</taxon>
        <taxon>Pseudomonadota</taxon>
        <taxon>Gammaproteobacteria</taxon>
        <taxon>Lysobacterales</taxon>
        <taxon>Lysobacteraceae</taxon>
        <taxon>Luteimonas</taxon>
    </lineage>
</organism>
<sequence length="245" mass="25714">MTDTPANPPAPKRPLTDRELAQRRNAAQHSTGPKTDEGKARSSKNAWKHGLNSAVHRAHFDNGMGALIGATGKPCLSTCPKFPCGLVDDGLTQAGGNCLDKQVYVQAFAAVIDAVENKSMTGVGAMMASEIASTLQMLHDLKTQVTSLGPMIGIPMVTAEGVVVTRADGSEVMGKYVPNPGWPIVLKTLEVLGISLPEALATPQAQSRAKVETDNADAMQQALGGIFQRAGLAKRPGRVIEHGEG</sequence>
<reference evidence="2 3" key="1">
    <citation type="submission" date="2023-07" db="EMBL/GenBank/DDBJ databases">
        <title>Sorghum-associated microbial communities from plants grown in Nebraska, USA.</title>
        <authorList>
            <person name="Schachtman D."/>
        </authorList>
    </citation>
    <scope>NUCLEOTIDE SEQUENCE [LARGE SCALE GENOMIC DNA]</scope>
    <source>
        <strain evidence="2 3">4099</strain>
    </source>
</reference>
<keyword evidence="3" id="KW-1185">Reference proteome</keyword>
<dbReference type="Proteomes" id="UP001256588">
    <property type="component" value="Unassembled WGS sequence"/>
</dbReference>